<keyword evidence="3" id="KW-1003">Cell membrane</keyword>
<evidence type="ECO:0000256" key="3">
    <source>
        <dbReference type="ARBA" id="ARBA00022475"/>
    </source>
</evidence>
<protein>
    <recommendedName>
        <fullName evidence="10">L-lactate permease</fullName>
    </recommendedName>
</protein>
<comment type="subcellular location">
    <subcellularLocation>
        <location evidence="1">Cell membrane</location>
        <topology evidence="1">Multi-pass membrane protein</topology>
    </subcellularLocation>
</comment>
<name>A0A830E2D4_9EURY</name>
<sequence length="54" mass="5455">MVSVLNIAAISGVIGIAGREGDILRKVVVPTVVFALFVGAVGSLLVYVVAPGVF</sequence>
<dbReference type="InterPro" id="IPR003804">
    <property type="entry name" value="Lactate_perm"/>
</dbReference>
<keyword evidence="2" id="KW-0813">Transport</keyword>
<organism evidence="8 9">
    <name type="scientific">Haloferax sulfurifontis</name>
    <dbReference type="NCBI Taxonomy" id="255616"/>
    <lineage>
        <taxon>Archaea</taxon>
        <taxon>Methanobacteriati</taxon>
        <taxon>Methanobacteriota</taxon>
        <taxon>Stenosarchaea group</taxon>
        <taxon>Halobacteria</taxon>
        <taxon>Halobacteriales</taxon>
        <taxon>Haloferacaceae</taxon>
        <taxon>Haloferax</taxon>
    </lineage>
</organism>
<proteinExistence type="predicted"/>
<dbReference type="AlphaFoldDB" id="A0A830E2D4"/>
<gene>
    <name evidence="8" type="ORF">GCM10007209_06050</name>
</gene>
<evidence type="ECO:0000256" key="4">
    <source>
        <dbReference type="ARBA" id="ARBA00022692"/>
    </source>
</evidence>
<feature type="transmembrane region" description="Helical" evidence="7">
    <location>
        <begin position="27"/>
        <end position="50"/>
    </location>
</feature>
<keyword evidence="6 7" id="KW-0472">Membrane</keyword>
<reference evidence="8" key="1">
    <citation type="journal article" date="2014" name="Int. J. Syst. Evol. Microbiol.">
        <title>Complete genome sequence of Corynebacterium casei LMG S-19264T (=DSM 44701T), isolated from a smear-ripened cheese.</title>
        <authorList>
            <consortium name="US DOE Joint Genome Institute (JGI-PGF)"/>
            <person name="Walter F."/>
            <person name="Albersmeier A."/>
            <person name="Kalinowski J."/>
            <person name="Ruckert C."/>
        </authorList>
    </citation>
    <scope>NUCLEOTIDE SEQUENCE</scope>
    <source>
        <strain evidence="8">CCM 7217</strain>
    </source>
</reference>
<dbReference type="GO" id="GO:0005886">
    <property type="term" value="C:plasma membrane"/>
    <property type="evidence" value="ECO:0007669"/>
    <property type="project" value="UniProtKB-SubCell"/>
</dbReference>
<evidence type="ECO:0000313" key="8">
    <source>
        <dbReference type="EMBL" id="GGC47194.1"/>
    </source>
</evidence>
<keyword evidence="4 7" id="KW-0812">Transmembrane</keyword>
<dbReference type="GO" id="GO:0015129">
    <property type="term" value="F:lactate transmembrane transporter activity"/>
    <property type="evidence" value="ECO:0007669"/>
    <property type="project" value="InterPro"/>
</dbReference>
<dbReference type="Pfam" id="PF02652">
    <property type="entry name" value="Lactate_perm"/>
    <property type="match status" value="1"/>
</dbReference>
<reference evidence="8" key="2">
    <citation type="submission" date="2020-09" db="EMBL/GenBank/DDBJ databases">
        <authorList>
            <person name="Sun Q."/>
            <person name="Sedlacek I."/>
        </authorList>
    </citation>
    <scope>NUCLEOTIDE SEQUENCE</scope>
    <source>
        <strain evidence="8">CCM 7217</strain>
    </source>
</reference>
<evidence type="ECO:0008006" key="10">
    <source>
        <dbReference type="Google" id="ProtNLM"/>
    </source>
</evidence>
<evidence type="ECO:0000256" key="5">
    <source>
        <dbReference type="ARBA" id="ARBA00022989"/>
    </source>
</evidence>
<evidence type="ECO:0000256" key="1">
    <source>
        <dbReference type="ARBA" id="ARBA00004651"/>
    </source>
</evidence>
<keyword evidence="5 7" id="KW-1133">Transmembrane helix</keyword>
<evidence type="ECO:0000256" key="2">
    <source>
        <dbReference type="ARBA" id="ARBA00022448"/>
    </source>
</evidence>
<evidence type="ECO:0000313" key="9">
    <source>
        <dbReference type="Proteomes" id="UP000646833"/>
    </source>
</evidence>
<accession>A0A830E2D4</accession>
<dbReference type="EMBL" id="BMCI01000001">
    <property type="protein sequence ID" value="GGC47194.1"/>
    <property type="molecule type" value="Genomic_DNA"/>
</dbReference>
<evidence type="ECO:0000256" key="7">
    <source>
        <dbReference type="SAM" id="Phobius"/>
    </source>
</evidence>
<comment type="caution">
    <text evidence="8">The sequence shown here is derived from an EMBL/GenBank/DDBJ whole genome shotgun (WGS) entry which is preliminary data.</text>
</comment>
<dbReference type="Proteomes" id="UP000646833">
    <property type="component" value="Unassembled WGS sequence"/>
</dbReference>
<evidence type="ECO:0000256" key="6">
    <source>
        <dbReference type="ARBA" id="ARBA00023136"/>
    </source>
</evidence>